<name>A0A5B9P9V8_9BACT</name>
<dbReference type="EMBL" id="CP042912">
    <property type="protein sequence ID" value="QEG21690.1"/>
    <property type="molecule type" value="Genomic_DNA"/>
</dbReference>
<dbReference type="KEGG" id="mff:MFFC18_15490"/>
<protein>
    <recommendedName>
        <fullName evidence="3">Transcriptional regulator PadR-like family protein</fullName>
    </recommendedName>
</protein>
<organism evidence="1 2">
    <name type="scientific">Mariniblastus fucicola</name>
    <dbReference type="NCBI Taxonomy" id="980251"/>
    <lineage>
        <taxon>Bacteria</taxon>
        <taxon>Pseudomonadati</taxon>
        <taxon>Planctomycetota</taxon>
        <taxon>Planctomycetia</taxon>
        <taxon>Pirellulales</taxon>
        <taxon>Pirellulaceae</taxon>
        <taxon>Mariniblastus</taxon>
    </lineage>
</organism>
<evidence type="ECO:0000313" key="1">
    <source>
        <dbReference type="EMBL" id="QEG21690.1"/>
    </source>
</evidence>
<sequence>MGWVMKKVARYKNLSAPTVVCLGILSDYPDGMTLDDAVAGYEGMNLECERRAVCTYLHRVKQLGFIETKGVNASTTYHMTKAGKTELEWWRALVG</sequence>
<dbReference type="Proteomes" id="UP000322214">
    <property type="component" value="Chromosome"/>
</dbReference>
<evidence type="ECO:0008006" key="3">
    <source>
        <dbReference type="Google" id="ProtNLM"/>
    </source>
</evidence>
<dbReference type="STRING" id="980251.GCA_001642875_02519"/>
<accession>A0A5B9P9V8</accession>
<reference evidence="1 2" key="1">
    <citation type="submission" date="2019-08" db="EMBL/GenBank/DDBJ databases">
        <title>Deep-cultivation of Planctomycetes and their phenomic and genomic characterization uncovers novel biology.</title>
        <authorList>
            <person name="Wiegand S."/>
            <person name="Jogler M."/>
            <person name="Boedeker C."/>
            <person name="Pinto D."/>
            <person name="Vollmers J."/>
            <person name="Rivas-Marin E."/>
            <person name="Kohn T."/>
            <person name="Peeters S.H."/>
            <person name="Heuer A."/>
            <person name="Rast P."/>
            <person name="Oberbeckmann S."/>
            <person name="Bunk B."/>
            <person name="Jeske O."/>
            <person name="Meyerdierks A."/>
            <person name="Storesund J.E."/>
            <person name="Kallscheuer N."/>
            <person name="Luecker S."/>
            <person name="Lage O.M."/>
            <person name="Pohl T."/>
            <person name="Merkel B.J."/>
            <person name="Hornburger P."/>
            <person name="Mueller R.-W."/>
            <person name="Bruemmer F."/>
            <person name="Labrenz M."/>
            <person name="Spormann A.M."/>
            <person name="Op den Camp H."/>
            <person name="Overmann J."/>
            <person name="Amann R."/>
            <person name="Jetten M.S.M."/>
            <person name="Mascher T."/>
            <person name="Medema M.H."/>
            <person name="Devos D.P."/>
            <person name="Kaster A.-K."/>
            <person name="Ovreas L."/>
            <person name="Rohde M."/>
            <person name="Galperin M.Y."/>
            <person name="Jogler C."/>
        </authorList>
    </citation>
    <scope>NUCLEOTIDE SEQUENCE [LARGE SCALE GENOMIC DNA]</scope>
    <source>
        <strain evidence="1 2">FC18</strain>
    </source>
</reference>
<keyword evidence="2" id="KW-1185">Reference proteome</keyword>
<dbReference type="AlphaFoldDB" id="A0A5B9P9V8"/>
<proteinExistence type="predicted"/>
<evidence type="ECO:0000313" key="2">
    <source>
        <dbReference type="Proteomes" id="UP000322214"/>
    </source>
</evidence>
<gene>
    <name evidence="1" type="ORF">MFFC18_15490</name>
</gene>